<dbReference type="InterPro" id="IPR058739">
    <property type="entry name" value="NicX"/>
</dbReference>
<keyword evidence="3" id="KW-1185">Reference proteome</keyword>
<keyword evidence="2" id="KW-0645">Protease</keyword>
<keyword evidence="1" id="KW-0479">Metal-binding</keyword>
<name>A0A3A3GCA8_9BURK</name>
<evidence type="ECO:0000313" key="3">
    <source>
        <dbReference type="Proteomes" id="UP000266327"/>
    </source>
</evidence>
<accession>A0A3A3GCA8</accession>
<organism evidence="2 3">
    <name type="scientific">Noviherbaspirillum sedimenti</name>
    <dbReference type="NCBI Taxonomy" id="2320865"/>
    <lineage>
        <taxon>Bacteria</taxon>
        <taxon>Pseudomonadati</taxon>
        <taxon>Pseudomonadota</taxon>
        <taxon>Betaproteobacteria</taxon>
        <taxon>Burkholderiales</taxon>
        <taxon>Oxalobacteraceae</taxon>
        <taxon>Noviherbaspirillum</taxon>
    </lineage>
</organism>
<dbReference type="Pfam" id="PF26233">
    <property type="entry name" value="NicX"/>
    <property type="match status" value="1"/>
</dbReference>
<comment type="caution">
    <text evidence="2">The sequence shown here is derived from an EMBL/GenBank/DDBJ whole genome shotgun (WGS) entry which is preliminary data.</text>
</comment>
<dbReference type="GO" id="GO:0046872">
    <property type="term" value="F:metal ion binding"/>
    <property type="evidence" value="ECO:0007669"/>
    <property type="project" value="UniProtKB-KW"/>
</dbReference>
<dbReference type="GO" id="GO:0004177">
    <property type="term" value="F:aminopeptidase activity"/>
    <property type="evidence" value="ECO:0007669"/>
    <property type="project" value="UniProtKB-KW"/>
</dbReference>
<evidence type="ECO:0000313" key="2">
    <source>
        <dbReference type="EMBL" id="RJG04439.1"/>
    </source>
</evidence>
<sequence length="345" mass="38011">MNWSDFQELCKKQLEMCKVKPGETVIVLSQGNDRLDYADAFVAAARKLGAESFNVRLGNTASVLNGPALTEVGINPLVGNKAAIEALKKADLVIDLVFLLWSDEQHQIQKAGARVLTCIEPPELLKQMFPTEDQRRRVELSHDLLKAAKKMHITSKAGTDVTYDLGHFPVVSQYGYTDEPGRWDMWPSGFLFTAGAPTGVNGKVVIDAGDIIAAPFRSYVNTPIHVTIREGMITAIEGGVDAEMMRSYLSGFNDPRAYGISHIGWGINENVNWTTMKQTLRSLSQEARAFYGNVMFATGPNTELGGDNDTPAHMDIPLRNCSVFLDEKPILVDGEFTVPELIVKH</sequence>
<gene>
    <name evidence="2" type="ORF">D3878_14410</name>
</gene>
<dbReference type="AlphaFoldDB" id="A0A3A3GCA8"/>
<evidence type="ECO:0000256" key="1">
    <source>
        <dbReference type="ARBA" id="ARBA00022723"/>
    </source>
</evidence>
<dbReference type="SUPFAM" id="SSF144052">
    <property type="entry name" value="Thermophilic metalloprotease-like"/>
    <property type="match status" value="1"/>
</dbReference>
<reference evidence="3" key="1">
    <citation type="submission" date="2018-09" db="EMBL/GenBank/DDBJ databases">
        <authorList>
            <person name="Zhu H."/>
        </authorList>
    </citation>
    <scope>NUCLEOTIDE SEQUENCE [LARGE SCALE GENOMIC DNA]</scope>
    <source>
        <strain evidence="3">K1S02-23</strain>
    </source>
</reference>
<dbReference type="Proteomes" id="UP000266327">
    <property type="component" value="Unassembled WGS sequence"/>
</dbReference>
<protein>
    <submittedName>
        <fullName evidence="2">Leucyl aminopeptidase</fullName>
    </submittedName>
</protein>
<keyword evidence="2" id="KW-0378">Hydrolase</keyword>
<dbReference type="OrthoDB" id="6918951at2"/>
<dbReference type="PANTHER" id="PTHR34448">
    <property type="entry name" value="AMINOPEPTIDASE"/>
    <property type="match status" value="1"/>
</dbReference>
<dbReference type="PANTHER" id="PTHR34448:SF1">
    <property type="entry name" value="BLL6088 PROTEIN"/>
    <property type="match status" value="1"/>
</dbReference>
<dbReference type="EMBL" id="QYUQ01000002">
    <property type="protein sequence ID" value="RJG04439.1"/>
    <property type="molecule type" value="Genomic_DNA"/>
</dbReference>
<keyword evidence="2" id="KW-0031">Aminopeptidase</keyword>
<dbReference type="InterPro" id="IPR052170">
    <property type="entry name" value="M29_Exopeptidase"/>
</dbReference>
<proteinExistence type="predicted"/>